<dbReference type="EMBL" id="CP012160">
    <property type="protein sequence ID" value="AKS45686.1"/>
    <property type="molecule type" value="Genomic_DNA"/>
</dbReference>
<organism evidence="1 2">
    <name type="scientific">Octadecabacter temperatus</name>
    <dbReference type="NCBI Taxonomy" id="1458307"/>
    <lineage>
        <taxon>Bacteria</taxon>
        <taxon>Pseudomonadati</taxon>
        <taxon>Pseudomonadota</taxon>
        <taxon>Alphaproteobacteria</taxon>
        <taxon>Rhodobacterales</taxon>
        <taxon>Roseobacteraceae</taxon>
        <taxon>Octadecabacter</taxon>
    </lineage>
</organism>
<dbReference type="Proteomes" id="UP000067444">
    <property type="component" value="Chromosome"/>
</dbReference>
<protein>
    <submittedName>
        <fullName evidence="1">Uncharacterized protein</fullName>
    </submittedName>
</protein>
<evidence type="ECO:0000313" key="1">
    <source>
        <dbReference type="EMBL" id="AKS45686.1"/>
    </source>
</evidence>
<sequence length="135" mass="13965">MARPERKDVAVGFGLVGLLTALALLAFGDTRILDATWTGQIGVVIIAGPSAWLAGMACGWMFGRPKAEGWVLASLGACLSTILGAAIGGNIVFPILGTIMAPSAILDEAIAHPMIIIVWLALMASMHVILLKTNG</sequence>
<dbReference type="AlphaFoldDB" id="A0A0K0Y467"/>
<accession>A0A0K0Y467</accession>
<proteinExistence type="predicted"/>
<evidence type="ECO:0000313" key="2">
    <source>
        <dbReference type="Proteomes" id="UP000067444"/>
    </source>
</evidence>
<dbReference type="OrthoDB" id="7865740at2"/>
<dbReference type="KEGG" id="otm:OSB_11300"/>
<dbReference type="STRING" id="1458307.OSB_11300"/>
<reference evidence="1 2" key="1">
    <citation type="journal article" date="2015" name="Genome Announc.">
        <title>Closed Genome Sequence of Octadecabacter temperatus SB1, the First Mesophilic Species of the Genus Octadecabacter.</title>
        <authorList>
            <person name="Voget S."/>
            <person name="Billerbeck S."/>
            <person name="Simon M."/>
            <person name="Daniel R."/>
        </authorList>
    </citation>
    <scope>NUCLEOTIDE SEQUENCE [LARGE SCALE GENOMIC DNA]</scope>
    <source>
        <strain evidence="1 2">SB1</strain>
    </source>
</reference>
<name>A0A0K0Y467_9RHOB</name>
<keyword evidence="2" id="KW-1185">Reference proteome</keyword>
<dbReference type="RefSeq" id="WP_049834054.1">
    <property type="nucleotide sequence ID" value="NZ_CP012160.1"/>
</dbReference>
<gene>
    <name evidence="1" type="ORF">OSB_11300</name>
</gene>